<feature type="compositionally biased region" description="Acidic residues" evidence="11">
    <location>
        <begin position="526"/>
        <end position="544"/>
    </location>
</feature>
<dbReference type="Pfam" id="PF12717">
    <property type="entry name" value="Cnd1"/>
    <property type="match status" value="1"/>
</dbReference>
<evidence type="ECO:0000256" key="7">
    <source>
        <dbReference type="ARBA" id="ARBA00023067"/>
    </source>
</evidence>
<feature type="compositionally biased region" description="Acidic residues" evidence="11">
    <location>
        <begin position="923"/>
        <end position="932"/>
    </location>
</feature>
<protein>
    <recommendedName>
        <fullName evidence="10">Condensin complex subunit 1</fullName>
    </recommendedName>
</protein>
<sequence>MGDSFELQDEIQALQDVENYNIPSEHDPQSEDIERLLEAAVEVLAESSDSITDPEVFDVYRSILKHSDSVPGHVMSKLLDSILSGLQSHAEITIRDIDQEEQQVYMVHKGPMERFSFLLQWFVTAAEKVKVEEGDEAASVPPPKAKRARGGKAATGRGTRAALGKKSDSWTWSDQIPNVLNAIGKILKKLQVPRIWTTSSSKDNFINCLTRPAYHIAENEPYMKIAQVRLGVFHVIALAVKHHSHGHAARINIMQNLQYYEHLSEPMAECLGLLSGTYDHNQLGDEILRDIASKVFNAQDTKGPRNFSKFLVKYAELLPRNVMKQMVLLVTQLDSEAYPMRVAMVEIMGYLIRDLAQEEESAQIDKQLNNLFEQLIQRMLDISSYVRTKVLAVFIKVCEMKDAKFPKQRLLMTDAAINSLDDKASTVRKSAVQLLTSLVETHPFGKMNGGSLQLSEWEEQYEKVKAELAKVEDMMGNVVVNDGEEAQDKEDDDGGDTEKEDGDNEDEDEDGIDQESSSAKRAKDDNDMDVDEDSLFIEDDDDGEATTPKKPRKKAKKKKGKLAPRKSELDVTAFSNETAALAALDGSDLLRMRLQKKYFVEALTFIRQLEGAMDKVCELLGSTNKSEVLEAMNFSRVAHDYKLPSSEKAVKKMLHLIWSKDNSSTSEDGKELKGIRARLLECYRIMYIDDVPNMDPKSQINRIAKNLIELTYNATLAELTSLEEMMKSLMDEHHIDEAVASKLWQVYSSTQNLPNAQRRGAIIVLGMVALAKRSVVTDHVDTILKVGFGRLGKLDLTLARYSSVALQRLNGSAKKIKGSLLDKTLRLEIDNAIFKKLQGFIQAPNRSKEWFGLAEQIINTIYALSEHPDKLCSDIIKNLTRQAFARQPQGSAPKDDSMDTDKAEKDADAMEEDQPTQESTQETGDEPLDESQENQGSKDTGDAFELAKLLFVVGHVAMKQIVYLELVEREWKRQKDEKLAGMSTHLLGTSMFNGIHLLADKAAGTSAANKGANHVEELDQVAGNAEDEIGDRIAEVRETELLYGPESLLAVYGPMLVHICGSPQKFKNRTLRAAATLSLSKFLCVSSQFCDQHHRLLFKILEISKDADIRSNIVIALGDVAVSFSSIIDENSNELYKGLSDQNIVVKKNTLMVLTHLILNGMIKVKGQLGEMAKCLEDDDSRIADLAKLFFTELATKDNAIYNNLPDVISHLSSGEHAVDEETFQSTLKYIFTFIEKEKQAESIVEKLCQRFRLTEDPRQWRDIAFCLSLLPFKSERSVKKLIEGLPNYRDKLHEDVVYQRFTEILQKARTNKSTNKPDTELDEFEKILEEHKLQGEEDQALEKRAESKKAAAKKRATRKKSSRKKAVVIQEDEDEDE</sequence>
<keyword evidence="15" id="KW-1185">Reference proteome</keyword>
<evidence type="ECO:0000256" key="2">
    <source>
        <dbReference type="ARBA" id="ARBA00004286"/>
    </source>
</evidence>
<comment type="subcellular location">
    <subcellularLocation>
        <location evidence="2">Chromosome</location>
    </subcellularLocation>
    <subcellularLocation>
        <location evidence="1">Nucleus</location>
    </subcellularLocation>
</comment>
<evidence type="ECO:0000256" key="8">
    <source>
        <dbReference type="ARBA" id="ARBA00023242"/>
    </source>
</evidence>
<dbReference type="OrthoDB" id="436262at2759"/>
<feature type="compositionally biased region" description="Basic and acidic residues" evidence="11">
    <location>
        <begin position="1336"/>
        <end position="1350"/>
    </location>
</feature>
<dbReference type="PIRSF" id="PIRSF017127">
    <property type="entry name" value="Condensin_D2"/>
    <property type="match status" value="1"/>
</dbReference>
<dbReference type="Proteomes" id="UP000623687">
    <property type="component" value="Unassembled WGS sequence"/>
</dbReference>
<feature type="domain" description="Condensin complex subunit 1 C-terminal" evidence="12">
    <location>
        <begin position="1109"/>
        <end position="1269"/>
    </location>
</feature>
<evidence type="ECO:0000256" key="6">
    <source>
        <dbReference type="ARBA" id="ARBA00022776"/>
    </source>
</evidence>
<dbReference type="InterPro" id="IPR024324">
    <property type="entry name" value="Condensin_cplx_su1_N"/>
</dbReference>
<dbReference type="Gene3D" id="1.25.10.10">
    <property type="entry name" value="Leucine-rich Repeat Variant"/>
    <property type="match status" value="2"/>
</dbReference>
<feature type="compositionally biased region" description="Basic residues" evidence="11">
    <location>
        <begin position="1351"/>
        <end position="1367"/>
    </location>
</feature>
<keyword evidence="9 10" id="KW-0131">Cell cycle</keyword>
<gene>
    <name evidence="14" type="primary">YCS4</name>
    <name evidence="14" type="ORF">PC9H_008438</name>
</gene>
<comment type="caution">
    <text evidence="14">The sequence shown here is derived from an EMBL/GenBank/DDBJ whole genome shotgun (WGS) entry which is preliminary data.</text>
</comment>
<dbReference type="GO" id="GO:0010032">
    <property type="term" value="P:meiotic chromosome condensation"/>
    <property type="evidence" value="ECO:0007669"/>
    <property type="project" value="TreeGrafter"/>
</dbReference>
<dbReference type="PANTHER" id="PTHR14222">
    <property type="entry name" value="CONDENSIN"/>
    <property type="match status" value="1"/>
</dbReference>
<dbReference type="PANTHER" id="PTHR14222:SF2">
    <property type="entry name" value="CONDENSIN COMPLEX SUBUNIT 1"/>
    <property type="match status" value="1"/>
</dbReference>
<dbReference type="GO" id="GO:0005634">
    <property type="term" value="C:nucleus"/>
    <property type="evidence" value="ECO:0007669"/>
    <property type="project" value="UniProtKB-SubCell"/>
</dbReference>
<reference evidence="14" key="1">
    <citation type="submission" date="2019-07" db="EMBL/GenBank/DDBJ databases">
        <authorList>
            <person name="Palmer J.M."/>
        </authorList>
    </citation>
    <scope>NUCLEOTIDE SEQUENCE</scope>
    <source>
        <strain evidence="14">PC9</strain>
    </source>
</reference>
<comment type="similarity">
    <text evidence="3 10">Belongs to the CND1 (condensin subunit 1) family.</text>
</comment>
<feature type="region of interest" description="Disordered" evidence="11">
    <location>
        <begin position="478"/>
        <end position="567"/>
    </location>
</feature>
<feature type="domain" description="Condensin complex subunit 1 N-terminal" evidence="13">
    <location>
        <begin position="73"/>
        <end position="249"/>
    </location>
</feature>
<evidence type="ECO:0000256" key="9">
    <source>
        <dbReference type="ARBA" id="ARBA00023306"/>
    </source>
</evidence>
<dbReference type="InterPro" id="IPR016024">
    <property type="entry name" value="ARM-type_fold"/>
</dbReference>
<evidence type="ECO:0000256" key="4">
    <source>
        <dbReference type="ARBA" id="ARBA00022454"/>
    </source>
</evidence>
<dbReference type="EMBL" id="JACETU010000006">
    <property type="protein sequence ID" value="KAF7426072.1"/>
    <property type="molecule type" value="Genomic_DNA"/>
</dbReference>
<feature type="compositionally biased region" description="Low complexity" evidence="11">
    <location>
        <begin position="151"/>
        <end position="160"/>
    </location>
</feature>
<evidence type="ECO:0000313" key="14">
    <source>
        <dbReference type="EMBL" id="KAF7426072.1"/>
    </source>
</evidence>
<feature type="compositionally biased region" description="Basic residues" evidence="11">
    <location>
        <begin position="549"/>
        <end position="564"/>
    </location>
</feature>
<comment type="function">
    <text evidence="10">Regulatory subunit of the condensin complex, a complex required for conversion of interphase chromatin into mitotic-like condense chromosomes. The condensin complex probably introduces positive supercoils into relaxed DNA in the presence of type I topoisomerases and converts nicked DNA into positive knotted forms in the presence of type II topoisomerases.</text>
</comment>
<dbReference type="InterPro" id="IPR007673">
    <property type="entry name" value="Condensin_cplx_su1"/>
</dbReference>
<proteinExistence type="inferred from homology"/>
<feature type="region of interest" description="Disordered" evidence="11">
    <location>
        <begin position="134"/>
        <end position="160"/>
    </location>
</feature>
<name>A0A8H6ZRQ5_PLEOS</name>
<accession>A0A8H6ZRQ5</accession>
<feature type="region of interest" description="Disordered" evidence="11">
    <location>
        <begin position="884"/>
        <end position="939"/>
    </location>
</feature>
<keyword evidence="7 10" id="KW-0226">DNA condensation</keyword>
<evidence type="ECO:0000256" key="10">
    <source>
        <dbReference type="PIRNR" id="PIRNR017127"/>
    </source>
</evidence>
<keyword evidence="5 10" id="KW-0132">Cell division</keyword>
<dbReference type="GeneID" id="59378256"/>
<dbReference type="InterPro" id="IPR026971">
    <property type="entry name" value="CND1/NCAPD3"/>
</dbReference>
<organism evidence="14 15">
    <name type="scientific">Pleurotus ostreatus</name>
    <name type="common">Oyster mushroom</name>
    <name type="synonym">White-rot fungus</name>
    <dbReference type="NCBI Taxonomy" id="5322"/>
    <lineage>
        <taxon>Eukaryota</taxon>
        <taxon>Fungi</taxon>
        <taxon>Dikarya</taxon>
        <taxon>Basidiomycota</taxon>
        <taxon>Agaricomycotina</taxon>
        <taxon>Agaricomycetes</taxon>
        <taxon>Agaricomycetidae</taxon>
        <taxon>Agaricales</taxon>
        <taxon>Pleurotineae</taxon>
        <taxon>Pleurotaceae</taxon>
        <taxon>Pleurotus</taxon>
    </lineage>
</organism>
<dbReference type="GO" id="GO:0007076">
    <property type="term" value="P:mitotic chromosome condensation"/>
    <property type="evidence" value="ECO:0007669"/>
    <property type="project" value="InterPro"/>
</dbReference>
<feature type="compositionally biased region" description="Basic and acidic residues" evidence="11">
    <location>
        <begin position="893"/>
        <end position="908"/>
    </location>
</feature>
<dbReference type="SUPFAM" id="SSF48371">
    <property type="entry name" value="ARM repeat"/>
    <property type="match status" value="1"/>
</dbReference>
<evidence type="ECO:0000259" key="13">
    <source>
        <dbReference type="Pfam" id="PF12922"/>
    </source>
</evidence>
<dbReference type="GO" id="GO:0051301">
    <property type="term" value="P:cell division"/>
    <property type="evidence" value="ECO:0007669"/>
    <property type="project" value="UniProtKB-KW"/>
</dbReference>
<dbReference type="GO" id="GO:0000796">
    <property type="term" value="C:condensin complex"/>
    <property type="evidence" value="ECO:0007669"/>
    <property type="project" value="TreeGrafter"/>
</dbReference>
<feature type="compositionally biased region" description="Acidic residues" evidence="11">
    <location>
        <begin position="482"/>
        <end position="513"/>
    </location>
</feature>
<dbReference type="GO" id="GO:0000779">
    <property type="term" value="C:condensed chromosome, centromeric region"/>
    <property type="evidence" value="ECO:0007669"/>
    <property type="project" value="TreeGrafter"/>
</dbReference>
<keyword evidence="4" id="KW-0158">Chromosome</keyword>
<keyword evidence="6 10" id="KW-0498">Mitosis</keyword>
<evidence type="ECO:0000259" key="12">
    <source>
        <dbReference type="Pfam" id="PF12717"/>
    </source>
</evidence>
<dbReference type="GO" id="GO:0042393">
    <property type="term" value="F:histone binding"/>
    <property type="evidence" value="ECO:0007669"/>
    <property type="project" value="TreeGrafter"/>
</dbReference>
<dbReference type="InterPro" id="IPR011989">
    <property type="entry name" value="ARM-like"/>
</dbReference>
<evidence type="ECO:0000256" key="11">
    <source>
        <dbReference type="SAM" id="MobiDB-lite"/>
    </source>
</evidence>
<evidence type="ECO:0000256" key="1">
    <source>
        <dbReference type="ARBA" id="ARBA00004123"/>
    </source>
</evidence>
<feature type="region of interest" description="Disordered" evidence="11">
    <location>
        <begin position="1336"/>
        <end position="1378"/>
    </location>
</feature>
<dbReference type="RefSeq" id="XP_036629376.1">
    <property type="nucleotide sequence ID" value="XM_036777948.1"/>
</dbReference>
<dbReference type="Pfam" id="PF12922">
    <property type="entry name" value="Cnd1_N"/>
    <property type="match status" value="1"/>
</dbReference>
<evidence type="ECO:0000256" key="3">
    <source>
        <dbReference type="ARBA" id="ARBA00009606"/>
    </source>
</evidence>
<evidence type="ECO:0000256" key="5">
    <source>
        <dbReference type="ARBA" id="ARBA00022618"/>
    </source>
</evidence>
<evidence type="ECO:0000313" key="15">
    <source>
        <dbReference type="Proteomes" id="UP000623687"/>
    </source>
</evidence>
<dbReference type="VEuPathDB" id="FungiDB:PC9H_008438"/>
<keyword evidence="8" id="KW-0539">Nucleus</keyword>
<dbReference type="InterPro" id="IPR032682">
    <property type="entry name" value="Cnd1_C"/>
</dbReference>